<keyword evidence="3" id="KW-0433">Leucine-rich repeat</keyword>
<keyword evidence="4 7" id="KW-0732">Signal</keyword>
<dbReference type="Pfam" id="PF00560">
    <property type="entry name" value="LRR_1"/>
    <property type="match status" value="3"/>
</dbReference>
<evidence type="ECO:0000256" key="3">
    <source>
        <dbReference type="ARBA" id="ARBA00022614"/>
    </source>
</evidence>
<protein>
    <recommendedName>
        <fullName evidence="10">Leucine-rich repeat-containing N-terminal plant-type domain-containing protein</fullName>
    </recommendedName>
</protein>
<evidence type="ECO:0000256" key="6">
    <source>
        <dbReference type="ARBA" id="ARBA00023136"/>
    </source>
</evidence>
<accession>A0A6U3EPA1</accession>
<proteinExistence type="predicted"/>
<organism evidence="8">
    <name type="scientific">Entomoneis paludosa</name>
    <dbReference type="NCBI Taxonomy" id="265537"/>
    <lineage>
        <taxon>Eukaryota</taxon>
        <taxon>Sar</taxon>
        <taxon>Stramenopiles</taxon>
        <taxon>Ochrophyta</taxon>
        <taxon>Bacillariophyta</taxon>
        <taxon>Bacillariophyceae</taxon>
        <taxon>Bacillariophycidae</taxon>
        <taxon>Entomoneidaceae</taxon>
        <taxon>Entomoneis</taxon>
    </lineage>
</organism>
<keyword evidence="5" id="KW-0677">Repeat</keyword>
<comment type="subcellular location">
    <subcellularLocation>
        <location evidence="1">Cell membrane</location>
    </subcellularLocation>
</comment>
<dbReference type="SUPFAM" id="SSF52058">
    <property type="entry name" value="L domain-like"/>
    <property type="match status" value="1"/>
</dbReference>
<dbReference type="InterPro" id="IPR053211">
    <property type="entry name" value="DNA_repair-toleration"/>
</dbReference>
<dbReference type="EMBL" id="HBHT01039140">
    <property type="protein sequence ID" value="CAD9993319.1"/>
    <property type="molecule type" value="Transcribed_RNA"/>
</dbReference>
<reference evidence="8" key="1">
    <citation type="submission" date="2021-01" db="EMBL/GenBank/DDBJ databases">
        <authorList>
            <person name="Corre E."/>
            <person name="Pelletier E."/>
            <person name="Niang G."/>
            <person name="Scheremetjew M."/>
            <person name="Finn R."/>
            <person name="Kale V."/>
            <person name="Holt S."/>
            <person name="Cochrane G."/>
            <person name="Meng A."/>
            <person name="Brown T."/>
            <person name="Cohen L."/>
        </authorList>
    </citation>
    <scope>NUCLEOTIDE SEQUENCE</scope>
    <source>
        <strain evidence="8">CCMP125</strain>
    </source>
</reference>
<evidence type="ECO:0000313" key="9">
    <source>
        <dbReference type="EMBL" id="CAD9993321.1"/>
    </source>
</evidence>
<keyword evidence="6" id="KW-0472">Membrane</keyword>
<feature type="chain" id="PRO_5036393837" description="Leucine-rich repeat-containing N-terminal plant-type domain-containing protein" evidence="7">
    <location>
        <begin position="25"/>
        <end position="353"/>
    </location>
</feature>
<evidence type="ECO:0000256" key="5">
    <source>
        <dbReference type="ARBA" id="ARBA00022737"/>
    </source>
</evidence>
<evidence type="ECO:0000256" key="4">
    <source>
        <dbReference type="ARBA" id="ARBA00022729"/>
    </source>
</evidence>
<dbReference type="PANTHER" id="PTHR48060">
    <property type="entry name" value="DNA DAMAGE-REPAIR/TOLERATION PROTEIN DRT100"/>
    <property type="match status" value="1"/>
</dbReference>
<dbReference type="InterPro" id="IPR001611">
    <property type="entry name" value="Leu-rich_rpt"/>
</dbReference>
<evidence type="ECO:0000256" key="7">
    <source>
        <dbReference type="SAM" id="SignalP"/>
    </source>
</evidence>
<evidence type="ECO:0008006" key="10">
    <source>
        <dbReference type="Google" id="ProtNLM"/>
    </source>
</evidence>
<gene>
    <name evidence="8" type="ORF">APAL1065_LOCUS26308</name>
    <name evidence="9" type="ORF">APAL1065_LOCUS26310</name>
</gene>
<evidence type="ECO:0000313" key="8">
    <source>
        <dbReference type="EMBL" id="CAD9993319.1"/>
    </source>
</evidence>
<dbReference type="FunFam" id="3.80.10.10:FF:000299">
    <property type="entry name" value="Piriformospora indica-insensitive protein 2"/>
    <property type="match status" value="1"/>
</dbReference>
<dbReference type="Gene3D" id="3.80.10.10">
    <property type="entry name" value="Ribonuclease Inhibitor"/>
    <property type="match status" value="2"/>
</dbReference>
<keyword evidence="2" id="KW-1003">Cell membrane</keyword>
<name>A0A6U3EPA1_9STRA</name>
<evidence type="ECO:0000256" key="2">
    <source>
        <dbReference type="ARBA" id="ARBA00022475"/>
    </source>
</evidence>
<dbReference type="AlphaFoldDB" id="A0A6U3EPA1"/>
<dbReference type="InterPro" id="IPR032675">
    <property type="entry name" value="LRR_dom_sf"/>
</dbReference>
<sequence length="353" mass="39419">MISRISLLLAILLLVSPGPVVVQAKKKKKKTPQPKPNVMPKHLQLCAGKPPLKPKKDAAKLSWLLEASGDASLTFPSSPQHQAACWILYDDVKQSSSRSKYLFLQRYALATLHISTTKSNTTIWDWPLAADEPSTLVTRGHWGSAQHHECTWYGVHCNFQKKVERLDLGFLKLDGLLVREVSLLTYLKDVDLHANDFQGVLPNKMLDSLTNLEALRLHMNGFFGALPNEIESMEKLQELYLFGNYLSGAIPTLLGDLKQLTALDLYANNFAGRIPSHLGKLKKLTHLDLRDNDLTGPMPKEICKLPKLKTLVADCLGPRAEVQCDCCTICCKGQMDGSYDRKCVDMKSGKEIR</sequence>
<evidence type="ECO:0000256" key="1">
    <source>
        <dbReference type="ARBA" id="ARBA00004236"/>
    </source>
</evidence>
<dbReference type="PANTHER" id="PTHR48060:SF24">
    <property type="entry name" value="NON-SPECIFIC SERINE_THREONINE PROTEIN KINASE"/>
    <property type="match status" value="1"/>
</dbReference>
<feature type="signal peptide" evidence="7">
    <location>
        <begin position="1"/>
        <end position="24"/>
    </location>
</feature>
<dbReference type="GO" id="GO:0005886">
    <property type="term" value="C:plasma membrane"/>
    <property type="evidence" value="ECO:0007669"/>
    <property type="project" value="UniProtKB-SubCell"/>
</dbReference>
<dbReference type="EMBL" id="HBHT01039142">
    <property type="protein sequence ID" value="CAD9993321.1"/>
    <property type="molecule type" value="Transcribed_RNA"/>
</dbReference>